<feature type="non-terminal residue" evidence="1">
    <location>
        <position position="1"/>
    </location>
</feature>
<organism evidence="1 2">
    <name type="scientific">Mucuna pruriens</name>
    <name type="common">Velvet bean</name>
    <name type="synonym">Dolichos pruriens</name>
    <dbReference type="NCBI Taxonomy" id="157652"/>
    <lineage>
        <taxon>Eukaryota</taxon>
        <taxon>Viridiplantae</taxon>
        <taxon>Streptophyta</taxon>
        <taxon>Embryophyta</taxon>
        <taxon>Tracheophyta</taxon>
        <taxon>Spermatophyta</taxon>
        <taxon>Magnoliopsida</taxon>
        <taxon>eudicotyledons</taxon>
        <taxon>Gunneridae</taxon>
        <taxon>Pentapetalae</taxon>
        <taxon>rosids</taxon>
        <taxon>fabids</taxon>
        <taxon>Fabales</taxon>
        <taxon>Fabaceae</taxon>
        <taxon>Papilionoideae</taxon>
        <taxon>50 kb inversion clade</taxon>
        <taxon>NPAAA clade</taxon>
        <taxon>indigoferoid/millettioid clade</taxon>
        <taxon>Phaseoleae</taxon>
        <taxon>Mucuna</taxon>
    </lineage>
</organism>
<name>A0A371I4Z0_MUCPR</name>
<gene>
    <name evidence="1" type="ORF">CR513_05454</name>
</gene>
<dbReference type="PANTHER" id="PTHR32108:SF9">
    <property type="entry name" value="REVERSE TRANSCRIPTASE RNASE H-LIKE DOMAIN-CONTAINING PROTEIN"/>
    <property type="match status" value="1"/>
</dbReference>
<comment type="caution">
    <text evidence="1">The sequence shown here is derived from an EMBL/GenBank/DDBJ whole genome shotgun (WGS) entry which is preliminary data.</text>
</comment>
<proteinExistence type="predicted"/>
<protein>
    <submittedName>
        <fullName evidence="1">Uncharacterized protein</fullName>
    </submittedName>
</protein>
<dbReference type="OrthoDB" id="1418540at2759"/>
<dbReference type="EMBL" id="QJKJ01000914">
    <property type="protein sequence ID" value="RDY10083.1"/>
    <property type="molecule type" value="Genomic_DNA"/>
</dbReference>
<dbReference type="Proteomes" id="UP000257109">
    <property type="component" value="Unassembled WGS sequence"/>
</dbReference>
<dbReference type="PANTHER" id="PTHR32108">
    <property type="entry name" value="DNA-DIRECTED RNA POLYMERASE SUBUNIT ALPHA"/>
    <property type="match status" value="1"/>
</dbReference>
<keyword evidence="2" id="KW-1185">Reference proteome</keyword>
<reference evidence="1" key="1">
    <citation type="submission" date="2018-05" db="EMBL/GenBank/DDBJ databases">
        <title>Draft genome of Mucuna pruriens seed.</title>
        <authorList>
            <person name="Nnadi N.E."/>
            <person name="Vos R."/>
            <person name="Hasami M.H."/>
            <person name="Devisetty U.K."/>
            <person name="Aguiy J.C."/>
        </authorList>
    </citation>
    <scope>NUCLEOTIDE SEQUENCE [LARGE SCALE GENOMIC DNA]</scope>
    <source>
        <strain evidence="1">JCA_2017</strain>
    </source>
</reference>
<evidence type="ECO:0000313" key="1">
    <source>
        <dbReference type="EMBL" id="RDY10083.1"/>
    </source>
</evidence>
<accession>A0A371I4Z0</accession>
<evidence type="ECO:0000313" key="2">
    <source>
        <dbReference type="Proteomes" id="UP000257109"/>
    </source>
</evidence>
<sequence>MVTIFIDTLSSPYYNKVVGRFASNFADLVVVGERIELGIRHGKLAQANSNGGLAKKLPPEKKKGEANAVLIEPVFPYGKETVPLYPVQFHVEAGVANVILPLKPLVPSYPRSYDPKARCDYHGRVVGHTTERCWGLKHKVQDLLDGGLLGF</sequence>
<dbReference type="AlphaFoldDB" id="A0A371I4Z0"/>